<sequence>MIVARATAALYSPDDTQRVAWERTGLQRTIAAGGRVAAISAYMRAHLADAYHLPDTGLLDLPNGLTGDDWRRIAPPDTRLLPPKARTGFVLAMGRAVPYKGFDDLLDAMAILKSRDVAVPHTLLAAVTDTRDLTDYQQHLAQRIAEQNLNVTLLPRFDPGLRSLLVHPALAAVVVPSRAEPFGRIPLEAFVAGAAPVIATTAGGLADLVTTGAGFTVPAADPRALAAALQHALTITTADRVRLRATGRRVAARYNYEQTVREFLHRRAPWTISPAPKPPGRLTLGTNALREGQDRADEPTGPAPDRPRFAQST</sequence>
<dbReference type="EMBL" id="JBHTGP010000003">
    <property type="protein sequence ID" value="MFD0684611.1"/>
    <property type="molecule type" value="Genomic_DNA"/>
</dbReference>
<organism evidence="4 5">
    <name type="scientific">Actinomadura fibrosa</name>
    <dbReference type="NCBI Taxonomy" id="111802"/>
    <lineage>
        <taxon>Bacteria</taxon>
        <taxon>Bacillati</taxon>
        <taxon>Actinomycetota</taxon>
        <taxon>Actinomycetes</taxon>
        <taxon>Streptosporangiales</taxon>
        <taxon>Thermomonosporaceae</taxon>
        <taxon>Actinomadura</taxon>
    </lineage>
</organism>
<reference evidence="5" key="1">
    <citation type="journal article" date="2019" name="Int. J. Syst. Evol. Microbiol.">
        <title>The Global Catalogue of Microorganisms (GCM) 10K type strain sequencing project: providing services to taxonomists for standard genome sequencing and annotation.</title>
        <authorList>
            <consortium name="The Broad Institute Genomics Platform"/>
            <consortium name="The Broad Institute Genome Sequencing Center for Infectious Disease"/>
            <person name="Wu L."/>
            <person name="Ma J."/>
        </authorList>
    </citation>
    <scope>NUCLEOTIDE SEQUENCE [LARGE SCALE GENOMIC DNA]</scope>
    <source>
        <strain evidence="5">JCM 9371</strain>
    </source>
</reference>
<evidence type="ECO:0000259" key="3">
    <source>
        <dbReference type="Pfam" id="PF00534"/>
    </source>
</evidence>
<comment type="caution">
    <text evidence="4">The sequence shown here is derived from an EMBL/GenBank/DDBJ whole genome shotgun (WGS) entry which is preliminary data.</text>
</comment>
<dbReference type="PANTHER" id="PTHR12526">
    <property type="entry name" value="GLYCOSYLTRANSFERASE"/>
    <property type="match status" value="1"/>
</dbReference>
<keyword evidence="1 4" id="KW-0808">Transferase</keyword>
<dbReference type="CDD" id="cd03801">
    <property type="entry name" value="GT4_PimA-like"/>
    <property type="match status" value="1"/>
</dbReference>
<evidence type="ECO:0000313" key="5">
    <source>
        <dbReference type="Proteomes" id="UP001597063"/>
    </source>
</evidence>
<evidence type="ECO:0000256" key="2">
    <source>
        <dbReference type="SAM" id="MobiDB-lite"/>
    </source>
</evidence>
<feature type="domain" description="Glycosyl transferase family 1" evidence="3">
    <location>
        <begin position="88"/>
        <end position="248"/>
    </location>
</feature>
<keyword evidence="5" id="KW-1185">Reference proteome</keyword>
<evidence type="ECO:0000256" key="1">
    <source>
        <dbReference type="ARBA" id="ARBA00022679"/>
    </source>
</evidence>
<accession>A0ABW2XJD7</accession>
<dbReference type="GO" id="GO:0016757">
    <property type="term" value="F:glycosyltransferase activity"/>
    <property type="evidence" value="ECO:0007669"/>
    <property type="project" value="UniProtKB-KW"/>
</dbReference>
<keyword evidence="4" id="KW-0328">Glycosyltransferase</keyword>
<evidence type="ECO:0000313" key="4">
    <source>
        <dbReference type="EMBL" id="MFD0684611.1"/>
    </source>
</evidence>
<protein>
    <submittedName>
        <fullName evidence="4">Glycosyltransferase family 4 protein</fullName>
        <ecNumber evidence="4">2.4.-.-</ecNumber>
    </submittedName>
</protein>
<dbReference type="RefSeq" id="WP_378322298.1">
    <property type="nucleotide sequence ID" value="NZ_JBHTGP010000003.1"/>
</dbReference>
<gene>
    <name evidence="4" type="ORF">ACFQZM_08900</name>
</gene>
<name>A0ABW2XJD7_9ACTN</name>
<feature type="region of interest" description="Disordered" evidence="2">
    <location>
        <begin position="272"/>
        <end position="313"/>
    </location>
</feature>
<proteinExistence type="predicted"/>
<dbReference type="Pfam" id="PF00534">
    <property type="entry name" value="Glycos_transf_1"/>
    <property type="match status" value="1"/>
</dbReference>
<dbReference type="SUPFAM" id="SSF53756">
    <property type="entry name" value="UDP-Glycosyltransferase/glycogen phosphorylase"/>
    <property type="match status" value="1"/>
</dbReference>
<dbReference type="InterPro" id="IPR001296">
    <property type="entry name" value="Glyco_trans_1"/>
</dbReference>
<dbReference type="EC" id="2.4.-.-" evidence="4"/>
<dbReference type="Proteomes" id="UP001597063">
    <property type="component" value="Unassembled WGS sequence"/>
</dbReference>
<dbReference type="Gene3D" id="3.40.50.2000">
    <property type="entry name" value="Glycogen Phosphorylase B"/>
    <property type="match status" value="1"/>
</dbReference>
<dbReference type="PANTHER" id="PTHR12526:SF635">
    <property type="entry name" value="GLYCOSYL TRANSFERASE GROUP 1"/>
    <property type="match status" value="1"/>
</dbReference>